<organism evidence="16 17">
    <name type="scientific">Neglectibacter timonensis</name>
    <dbReference type="NCBI Taxonomy" id="1776382"/>
    <lineage>
        <taxon>Bacteria</taxon>
        <taxon>Bacillati</taxon>
        <taxon>Bacillota</taxon>
        <taxon>Clostridia</taxon>
        <taxon>Eubacteriales</taxon>
        <taxon>Oscillospiraceae</taxon>
        <taxon>Neglectibacter</taxon>
    </lineage>
</organism>
<feature type="transmembrane region" description="Helical" evidence="15">
    <location>
        <begin position="323"/>
        <end position="350"/>
    </location>
</feature>
<comment type="function">
    <text evidence="1">Multidrug efflux pump.</text>
</comment>
<evidence type="ECO:0000256" key="10">
    <source>
        <dbReference type="ARBA" id="ARBA00022989"/>
    </source>
</evidence>
<gene>
    <name evidence="16" type="ORF">NE695_09095</name>
</gene>
<proteinExistence type="inferred from homology"/>
<evidence type="ECO:0000256" key="1">
    <source>
        <dbReference type="ARBA" id="ARBA00003408"/>
    </source>
</evidence>
<name>A0ABT1RZF3_9FIRM</name>
<feature type="transmembrane region" description="Helical" evidence="15">
    <location>
        <begin position="251"/>
        <end position="269"/>
    </location>
</feature>
<evidence type="ECO:0000256" key="5">
    <source>
        <dbReference type="ARBA" id="ARBA00022106"/>
    </source>
</evidence>
<feature type="transmembrane region" description="Helical" evidence="15">
    <location>
        <begin position="198"/>
        <end position="221"/>
    </location>
</feature>
<evidence type="ECO:0000256" key="12">
    <source>
        <dbReference type="ARBA" id="ARBA00023136"/>
    </source>
</evidence>
<evidence type="ECO:0000313" key="16">
    <source>
        <dbReference type="EMBL" id="MCQ4840070.1"/>
    </source>
</evidence>
<feature type="transmembrane region" description="Helical" evidence="15">
    <location>
        <begin position="142"/>
        <end position="163"/>
    </location>
</feature>
<feature type="transmembrane region" description="Helical" evidence="15">
    <location>
        <begin position="170"/>
        <end position="192"/>
    </location>
</feature>
<evidence type="ECO:0000256" key="8">
    <source>
        <dbReference type="ARBA" id="ARBA00022475"/>
    </source>
</evidence>
<evidence type="ECO:0000256" key="11">
    <source>
        <dbReference type="ARBA" id="ARBA00023065"/>
    </source>
</evidence>
<dbReference type="InterPro" id="IPR048279">
    <property type="entry name" value="MdtK-like"/>
</dbReference>
<dbReference type="PIRSF" id="PIRSF006603">
    <property type="entry name" value="DinF"/>
    <property type="match status" value="1"/>
</dbReference>
<protein>
    <recommendedName>
        <fullName evidence="5">Multidrug export protein MepA</fullName>
    </recommendedName>
    <alternativeName>
        <fullName evidence="14">Multidrug-efflux transporter</fullName>
    </alternativeName>
    <alternativeName>
        <fullName evidence="4">Probable multidrug resistance protein NorM</fullName>
    </alternativeName>
</protein>
<evidence type="ECO:0000256" key="2">
    <source>
        <dbReference type="ARBA" id="ARBA00004651"/>
    </source>
</evidence>
<dbReference type="InterPro" id="IPR050222">
    <property type="entry name" value="MATE_MdtK"/>
</dbReference>
<keyword evidence="12 15" id="KW-0472">Membrane</keyword>
<dbReference type="Proteomes" id="UP001524473">
    <property type="component" value="Unassembled WGS sequence"/>
</dbReference>
<feature type="transmembrane region" description="Helical" evidence="15">
    <location>
        <begin position="289"/>
        <end position="311"/>
    </location>
</feature>
<keyword evidence="11" id="KW-0406">Ion transport</keyword>
<keyword evidence="6" id="KW-0813">Transport</keyword>
<evidence type="ECO:0000256" key="9">
    <source>
        <dbReference type="ARBA" id="ARBA00022692"/>
    </source>
</evidence>
<keyword evidence="9 15" id="KW-0812">Transmembrane</keyword>
<dbReference type="InterPro" id="IPR002528">
    <property type="entry name" value="MATE_fam"/>
</dbReference>
<comment type="similarity">
    <text evidence="3">Belongs to the multi antimicrobial extrusion (MATE) (TC 2.A.66.1) family. MepA subfamily.</text>
</comment>
<keyword evidence="10 15" id="KW-1133">Transmembrane helix</keyword>
<dbReference type="Pfam" id="PF01554">
    <property type="entry name" value="MatE"/>
    <property type="match status" value="2"/>
</dbReference>
<dbReference type="PANTHER" id="PTHR43298:SF2">
    <property type="entry name" value="FMN_FAD EXPORTER YEEO-RELATED"/>
    <property type="match status" value="1"/>
</dbReference>
<feature type="transmembrane region" description="Helical" evidence="15">
    <location>
        <begin position="68"/>
        <end position="88"/>
    </location>
</feature>
<evidence type="ECO:0000256" key="15">
    <source>
        <dbReference type="SAM" id="Phobius"/>
    </source>
</evidence>
<keyword evidence="7" id="KW-0050">Antiport</keyword>
<evidence type="ECO:0000256" key="6">
    <source>
        <dbReference type="ARBA" id="ARBA00022448"/>
    </source>
</evidence>
<evidence type="ECO:0000256" key="7">
    <source>
        <dbReference type="ARBA" id="ARBA00022449"/>
    </source>
</evidence>
<keyword evidence="17" id="KW-1185">Reference proteome</keyword>
<comment type="subcellular location">
    <subcellularLocation>
        <location evidence="2">Cell membrane</location>
        <topology evidence="2">Multi-pass membrane protein</topology>
    </subcellularLocation>
</comment>
<dbReference type="InterPro" id="IPR045070">
    <property type="entry name" value="MATE_MepA-like"/>
</dbReference>
<evidence type="ECO:0000256" key="4">
    <source>
        <dbReference type="ARBA" id="ARBA00020268"/>
    </source>
</evidence>
<dbReference type="EMBL" id="JANFZH010000018">
    <property type="protein sequence ID" value="MCQ4840070.1"/>
    <property type="molecule type" value="Genomic_DNA"/>
</dbReference>
<evidence type="ECO:0000256" key="3">
    <source>
        <dbReference type="ARBA" id="ARBA00008417"/>
    </source>
</evidence>
<evidence type="ECO:0000256" key="13">
    <source>
        <dbReference type="ARBA" id="ARBA00023251"/>
    </source>
</evidence>
<keyword evidence="8" id="KW-1003">Cell membrane</keyword>
<keyword evidence="13" id="KW-0046">Antibiotic resistance</keyword>
<evidence type="ECO:0000313" key="17">
    <source>
        <dbReference type="Proteomes" id="UP001524473"/>
    </source>
</evidence>
<evidence type="ECO:0000256" key="14">
    <source>
        <dbReference type="ARBA" id="ARBA00031636"/>
    </source>
</evidence>
<dbReference type="RefSeq" id="WP_066866960.1">
    <property type="nucleotide sequence ID" value="NZ_CABKVV010000014.1"/>
</dbReference>
<sequence>MPKAASQEYRKTRMLTEPIPKIITSMAVPSIIAFLINSIYSLADTYFVSGIGINATAAVSVNSSLDQIIMMAGSLLAVGANSYIARLLGAKKEKKANEVLSTAFFLAAVFGIAVMLLGSVFMRPMVQMLGATPTCEQYSIDYATYILLAAPFMAASFVMNQCLRAEGSALLSMIGMGAGGVLNCVLDPIFIVGLDLGVAGASMATAISKLVSFGILIFPYLTHHSILRISIKNFHPTRDIMSQIIKVGSSSMFRSGLAVVAAIMLNNLAGQISDDVLAGIGVSTRIMMFPFGIILGFGTGFQPVVGFCWGAKHYDRVRAAFRFSAWTAAIGGGIMGLLVAVFAGPIIAMFGKSSQEMLEIGELCIRLQCLALPIHGWVAVVNMLCAGLGDARGALLLSTARQGSCFIPIVHLMAFLLGATGVASVQAVADILSLALAIPVLRRVMKKIPSTEDIQNLPKEAVPIPEGQL</sequence>
<dbReference type="NCBIfam" id="TIGR00797">
    <property type="entry name" value="matE"/>
    <property type="match status" value="1"/>
</dbReference>
<accession>A0ABT1RZF3</accession>
<dbReference type="PANTHER" id="PTHR43298">
    <property type="entry name" value="MULTIDRUG RESISTANCE PROTEIN NORM-RELATED"/>
    <property type="match status" value="1"/>
</dbReference>
<comment type="caution">
    <text evidence="16">The sequence shown here is derived from an EMBL/GenBank/DDBJ whole genome shotgun (WGS) entry which is preliminary data.</text>
</comment>
<reference evidence="16 17" key="1">
    <citation type="submission" date="2022-06" db="EMBL/GenBank/DDBJ databases">
        <title>Isolation of gut microbiota from human fecal samples.</title>
        <authorList>
            <person name="Pamer E.G."/>
            <person name="Barat B."/>
            <person name="Waligurski E."/>
            <person name="Medina S."/>
            <person name="Paddock L."/>
            <person name="Mostad J."/>
        </authorList>
    </citation>
    <scope>NUCLEOTIDE SEQUENCE [LARGE SCALE GENOMIC DNA]</scope>
    <source>
        <strain evidence="16 17">DFI.9.73</strain>
    </source>
</reference>
<dbReference type="CDD" id="cd13143">
    <property type="entry name" value="MATE_MepA_like"/>
    <property type="match status" value="1"/>
</dbReference>
<dbReference type="GeneID" id="90533668"/>
<feature type="transmembrane region" description="Helical" evidence="15">
    <location>
        <begin position="100"/>
        <end position="122"/>
    </location>
</feature>
<feature type="transmembrane region" description="Helical" evidence="15">
    <location>
        <begin position="423"/>
        <end position="441"/>
    </location>
</feature>